<dbReference type="InterPro" id="IPR036661">
    <property type="entry name" value="Luciferase-like_sf"/>
</dbReference>
<dbReference type="OrthoDB" id="4029802at2"/>
<dbReference type="GO" id="GO:0008726">
    <property type="term" value="F:alkanesulfonate monooxygenase activity"/>
    <property type="evidence" value="ECO:0007669"/>
    <property type="project" value="TreeGrafter"/>
</dbReference>
<dbReference type="InterPro" id="IPR019952">
    <property type="entry name" value="F420_OxRdatse_Rv1855c_pred"/>
</dbReference>
<dbReference type="Pfam" id="PF00296">
    <property type="entry name" value="Bac_luciferase"/>
    <property type="match status" value="1"/>
</dbReference>
<evidence type="ECO:0000313" key="6">
    <source>
        <dbReference type="EMBL" id="ACZ39498.1"/>
    </source>
</evidence>
<evidence type="ECO:0000256" key="1">
    <source>
        <dbReference type="ARBA" id="ARBA00022630"/>
    </source>
</evidence>
<dbReference type="KEGG" id="sti:Sthe_2068"/>
<keyword evidence="1" id="KW-0285">Flavoprotein</keyword>
<keyword evidence="3" id="KW-0560">Oxidoreductase</keyword>
<dbReference type="FunCoup" id="D1C5U6">
    <property type="interactions" value="81"/>
</dbReference>
<reference evidence="7" key="1">
    <citation type="submission" date="2009-11" db="EMBL/GenBank/DDBJ databases">
        <title>The complete chromosome 1 of Sphaerobacter thermophilus DSM 20745.</title>
        <authorList>
            <person name="Lucas S."/>
            <person name="Copeland A."/>
            <person name="Lapidus A."/>
            <person name="Glavina del Rio T."/>
            <person name="Dalin E."/>
            <person name="Tice H."/>
            <person name="Bruce D."/>
            <person name="Goodwin L."/>
            <person name="Pitluck S."/>
            <person name="Kyrpides N."/>
            <person name="Mavromatis K."/>
            <person name="Ivanova N."/>
            <person name="Mikhailova N."/>
            <person name="LaButti K.M."/>
            <person name="Clum A."/>
            <person name="Sun H.I."/>
            <person name="Brettin T."/>
            <person name="Detter J.C."/>
            <person name="Han C."/>
            <person name="Larimer F."/>
            <person name="Land M."/>
            <person name="Hauser L."/>
            <person name="Markowitz V."/>
            <person name="Cheng J.F."/>
            <person name="Hugenholtz P."/>
            <person name="Woyke T."/>
            <person name="Wu D."/>
            <person name="Steenblock K."/>
            <person name="Schneider S."/>
            <person name="Pukall R."/>
            <person name="Goeker M."/>
            <person name="Klenk H.P."/>
            <person name="Eisen J.A."/>
        </authorList>
    </citation>
    <scope>NUCLEOTIDE SEQUENCE [LARGE SCALE GENOMIC DNA]</scope>
    <source>
        <strain evidence="7">ATCC 49802 / DSM 20745 / S 6022</strain>
    </source>
</reference>
<dbReference type="PANTHER" id="PTHR42847">
    <property type="entry name" value="ALKANESULFONATE MONOOXYGENASE"/>
    <property type="match status" value="1"/>
</dbReference>
<dbReference type="eggNOG" id="COG2141">
    <property type="taxonomic scope" value="Bacteria"/>
</dbReference>
<keyword evidence="4 6" id="KW-0503">Monooxygenase</keyword>
<dbReference type="Proteomes" id="UP000002027">
    <property type="component" value="Chromosome 1"/>
</dbReference>
<evidence type="ECO:0000256" key="2">
    <source>
        <dbReference type="ARBA" id="ARBA00022643"/>
    </source>
</evidence>
<gene>
    <name evidence="6" type="ordered locus">Sthe_2068</name>
</gene>
<dbReference type="GO" id="GO:0046306">
    <property type="term" value="P:alkanesulfonate catabolic process"/>
    <property type="evidence" value="ECO:0007669"/>
    <property type="project" value="TreeGrafter"/>
</dbReference>
<keyword evidence="2" id="KW-0288">FMN</keyword>
<dbReference type="InterPro" id="IPR011251">
    <property type="entry name" value="Luciferase-like_dom"/>
</dbReference>
<evidence type="ECO:0000256" key="3">
    <source>
        <dbReference type="ARBA" id="ARBA00023002"/>
    </source>
</evidence>
<dbReference type="PANTHER" id="PTHR42847:SF4">
    <property type="entry name" value="ALKANESULFONATE MONOOXYGENASE-RELATED"/>
    <property type="match status" value="1"/>
</dbReference>
<dbReference type="EMBL" id="CP001823">
    <property type="protein sequence ID" value="ACZ39498.1"/>
    <property type="molecule type" value="Genomic_DNA"/>
</dbReference>
<protein>
    <submittedName>
        <fullName evidence="6">Luciferase-like monooxygenase</fullName>
    </submittedName>
</protein>
<dbReference type="HOGENOM" id="CLU_027853_6_4_0"/>
<dbReference type="InParanoid" id="D1C5U6"/>
<feature type="domain" description="Luciferase-like" evidence="5">
    <location>
        <begin position="13"/>
        <end position="227"/>
    </location>
</feature>
<dbReference type="NCBIfam" id="TIGR03560">
    <property type="entry name" value="F420_Rv1855c"/>
    <property type="match status" value="1"/>
</dbReference>
<proteinExistence type="predicted"/>
<dbReference type="STRING" id="479434.Sthe_2068"/>
<dbReference type="SUPFAM" id="SSF51679">
    <property type="entry name" value="Bacterial luciferase-like"/>
    <property type="match status" value="1"/>
</dbReference>
<dbReference type="AlphaFoldDB" id="D1C5U6"/>
<dbReference type="Gene3D" id="3.20.20.30">
    <property type="entry name" value="Luciferase-like domain"/>
    <property type="match status" value="1"/>
</dbReference>
<evidence type="ECO:0000256" key="4">
    <source>
        <dbReference type="ARBA" id="ARBA00023033"/>
    </source>
</evidence>
<dbReference type="InterPro" id="IPR050172">
    <property type="entry name" value="SsuD_RutA_monooxygenase"/>
</dbReference>
<evidence type="ECO:0000313" key="7">
    <source>
        <dbReference type="Proteomes" id="UP000002027"/>
    </source>
</evidence>
<accession>D1C5U6</accession>
<keyword evidence="7" id="KW-1185">Reference proteome</keyword>
<name>D1C5U6_SPHTD</name>
<dbReference type="RefSeq" id="WP_012872544.1">
    <property type="nucleotide sequence ID" value="NC_013523.1"/>
</dbReference>
<reference evidence="6 7" key="2">
    <citation type="journal article" date="2010" name="Stand. Genomic Sci.">
        <title>Complete genome sequence of Desulfohalobium retbaense type strain (HR(100)).</title>
        <authorList>
            <person name="Spring S."/>
            <person name="Nolan M."/>
            <person name="Lapidus A."/>
            <person name="Glavina Del Rio T."/>
            <person name="Copeland A."/>
            <person name="Tice H."/>
            <person name="Cheng J.F."/>
            <person name="Lucas S."/>
            <person name="Land M."/>
            <person name="Chen F."/>
            <person name="Bruce D."/>
            <person name="Goodwin L."/>
            <person name="Pitluck S."/>
            <person name="Ivanova N."/>
            <person name="Mavromatis K."/>
            <person name="Mikhailova N."/>
            <person name="Pati A."/>
            <person name="Chen A."/>
            <person name="Palaniappan K."/>
            <person name="Hauser L."/>
            <person name="Chang Y.J."/>
            <person name="Jeffries C.D."/>
            <person name="Munk C."/>
            <person name="Kiss H."/>
            <person name="Chain P."/>
            <person name="Han C."/>
            <person name="Brettin T."/>
            <person name="Detter J.C."/>
            <person name="Schuler E."/>
            <person name="Goker M."/>
            <person name="Rohde M."/>
            <person name="Bristow J."/>
            <person name="Eisen J.A."/>
            <person name="Markowitz V."/>
            <person name="Hugenholtz P."/>
            <person name="Kyrpides N.C."/>
            <person name="Klenk H.P."/>
        </authorList>
    </citation>
    <scope>NUCLEOTIDE SEQUENCE [LARGE SCALE GENOMIC DNA]</scope>
    <source>
        <strain evidence="7">ATCC 49802 / DSM 20745 / S 6022</strain>
    </source>
</reference>
<sequence>MEFPLRFGIGTGNRRPFPELAQQWQMVESLGFDTVWVVDHFLPPDDEGSPYFEAWSLIASLCMLTRRLRFGVMVSGNTYRNPALLAKQAVTIDHASNGRIELGIGAGWLEREHEAYSFHFPSVNERVEMLEEALQVIRSLMTQERTTFHGRYYRLENAPFEPKSLQQPHIPIVIGAFRPRMLRLVARYADIWNTRLEPEEAEAAVQRFREAARSVGRNPDEVRLSVYTWRHPFTSVDHFRDVVLTYRQAGFTDFIFPMPPEEHYETLRRCALEVIPEIRRMG</sequence>
<evidence type="ECO:0000259" key="5">
    <source>
        <dbReference type="Pfam" id="PF00296"/>
    </source>
</evidence>
<organism evidence="6 7">
    <name type="scientific">Sphaerobacter thermophilus (strain ATCC 49802 / DSM 20745 / KCCM 41009 / NCIMB 13125 / S 6022)</name>
    <dbReference type="NCBI Taxonomy" id="479434"/>
    <lineage>
        <taxon>Bacteria</taxon>
        <taxon>Pseudomonadati</taxon>
        <taxon>Thermomicrobiota</taxon>
        <taxon>Thermomicrobia</taxon>
        <taxon>Sphaerobacterales</taxon>
        <taxon>Sphaerobacterineae</taxon>
        <taxon>Sphaerobacteraceae</taxon>
        <taxon>Sphaerobacter</taxon>
    </lineage>
</organism>